<dbReference type="InterPro" id="IPR001173">
    <property type="entry name" value="Glyco_trans_2-like"/>
</dbReference>
<dbReference type="InterPro" id="IPR029044">
    <property type="entry name" value="Nucleotide-diphossugar_trans"/>
</dbReference>
<keyword evidence="2" id="KW-0808">Transferase</keyword>
<dbReference type="Gene3D" id="3.90.550.10">
    <property type="entry name" value="Spore Coat Polysaccharide Biosynthesis Protein SpsA, Chain A"/>
    <property type="match status" value="1"/>
</dbReference>
<dbReference type="RefSeq" id="WP_338617477.1">
    <property type="nucleotide sequence ID" value="NZ_AP028127.1"/>
</dbReference>
<evidence type="ECO:0000256" key="2">
    <source>
        <dbReference type="ARBA" id="ARBA00022679"/>
    </source>
</evidence>
<keyword evidence="1" id="KW-0328">Glycosyltransferase</keyword>
<protein>
    <recommendedName>
        <fullName evidence="3">Glycosyltransferase 2-like domain-containing protein</fullName>
    </recommendedName>
</protein>
<feature type="domain" description="Glycosyltransferase 2-like" evidence="3">
    <location>
        <begin position="5"/>
        <end position="141"/>
    </location>
</feature>
<evidence type="ECO:0000259" key="3">
    <source>
        <dbReference type="Pfam" id="PF00535"/>
    </source>
</evidence>
<keyword evidence="5" id="KW-1185">Reference proteome</keyword>
<reference evidence="4" key="1">
    <citation type="journal article" date="2024" name="Int. J. Syst. Evol. Microbiol.">
        <title>Turicibacter faecis sp. nov., isolated from faeces of heart failure mouse model.</title>
        <authorList>
            <person name="Imamura Y."/>
            <person name="Motooka D."/>
            <person name="Nakajima Y."/>
            <person name="Ito S."/>
            <person name="Kitakaze M."/>
            <person name="Iida T."/>
            <person name="Nakamura S."/>
        </authorList>
    </citation>
    <scope>NUCLEOTIDE SEQUENCE</scope>
    <source>
        <strain evidence="4">TC023</strain>
    </source>
</reference>
<gene>
    <name evidence="4" type="ORF">T23_17250</name>
</gene>
<dbReference type="Pfam" id="PF00535">
    <property type="entry name" value="Glycos_transf_2"/>
    <property type="match status" value="1"/>
</dbReference>
<sequence>MDKVSIVVPIYNAQDKLKKCLKSLIHQTYRELEIILVNDGSTDRSQKICEQFLQKDSRILLINKKNEGSIATRQRGIDEATGKYIMFVDADDWVHPCMVERLMGQVADDPDIVVCNCYRVLSDRALLKRKNESHYFKENTTVKGDAIRTQIVEAFFHGHPFPATLYAKLFKSELLKESGQYVQRLKFLGDDLYLNLEVFLKANSIKIIDDPLYYYRAGGNTSRYMPHHFHDITEGYCIQKEVIEHYYQDSLSKHLGGISIMLLNSFKLSLQNLWASPMTDQEKAEMIKRYCEHPAIVEATMNADANKYFSADYLTAIKHQHVETLAQLGLSQYESFRKRQRKLALLAKVL</sequence>
<dbReference type="PANTHER" id="PTHR22916:SF51">
    <property type="entry name" value="GLYCOSYLTRANSFERASE EPSH-RELATED"/>
    <property type="match status" value="1"/>
</dbReference>
<evidence type="ECO:0000256" key="1">
    <source>
        <dbReference type="ARBA" id="ARBA00022676"/>
    </source>
</evidence>
<name>A0ABM8IKI3_9FIRM</name>
<accession>A0ABM8IKI3</accession>
<dbReference type="PANTHER" id="PTHR22916">
    <property type="entry name" value="GLYCOSYLTRANSFERASE"/>
    <property type="match status" value="1"/>
</dbReference>
<proteinExistence type="predicted"/>
<organism evidence="4 5">
    <name type="scientific">Turicibacter faecis</name>
    <dbReference type="NCBI Taxonomy" id="2963365"/>
    <lineage>
        <taxon>Bacteria</taxon>
        <taxon>Bacillati</taxon>
        <taxon>Bacillota</taxon>
        <taxon>Erysipelotrichia</taxon>
        <taxon>Erysipelotrichales</taxon>
        <taxon>Turicibacteraceae</taxon>
        <taxon>Turicibacter</taxon>
    </lineage>
</organism>
<dbReference type="CDD" id="cd00761">
    <property type="entry name" value="Glyco_tranf_GTA_type"/>
    <property type="match status" value="1"/>
</dbReference>
<dbReference type="SUPFAM" id="SSF53448">
    <property type="entry name" value="Nucleotide-diphospho-sugar transferases"/>
    <property type="match status" value="1"/>
</dbReference>
<evidence type="ECO:0000313" key="4">
    <source>
        <dbReference type="EMBL" id="BEH91623.1"/>
    </source>
</evidence>
<dbReference type="EMBL" id="AP028127">
    <property type="protein sequence ID" value="BEH91623.1"/>
    <property type="molecule type" value="Genomic_DNA"/>
</dbReference>
<dbReference type="Proteomes" id="UP001432099">
    <property type="component" value="Chromosome"/>
</dbReference>
<evidence type="ECO:0000313" key="5">
    <source>
        <dbReference type="Proteomes" id="UP001432099"/>
    </source>
</evidence>